<dbReference type="PANTHER" id="PTHR47186:SF3">
    <property type="entry name" value="OS09G0267800 PROTEIN"/>
    <property type="match status" value="1"/>
</dbReference>
<name>A0A438DT73_VITVI</name>
<evidence type="ECO:0000256" key="2">
    <source>
        <dbReference type="ARBA" id="ARBA00022737"/>
    </source>
</evidence>
<keyword evidence="1" id="KW-0433">Leucine-rich repeat</keyword>
<sequence length="360" mass="40979">MNFHAKNLVELSLRDSNIKQVGGAIRVCKPGASSKRHLQVETPSNFVLQWLFKAREIPEIKGDMRELRVLDLSGTAIMDLPSSITHLNGLQTLLLQEASITSTAFRCTRFKSHFIKSPVFAIAFSGQLLHWAQGLKRTSFSDSSYRGKGTCIVLPRTDGIPEWIMDRTKRYFTKTELPQNWHQNNEFLGFALCCFMFHLLTNLRTYLKRNLHTGPRMNQLINLRMNLLIHGENETDDKSVAESFHKDEDNESVSGQTWVICYPKAVIPERSVESRLIYSQDLQQSHEDADIRICRACQRDGTLRRKCCFKGSDMNEVPIIENPSELDSLCLRDCRNLTSLPSSIFGFKSLATLSALAVHN</sequence>
<dbReference type="Gene3D" id="3.80.10.10">
    <property type="entry name" value="Ribonuclease Inhibitor"/>
    <property type="match status" value="1"/>
</dbReference>
<keyword evidence="2" id="KW-0677">Repeat</keyword>
<dbReference type="Pfam" id="PF20160">
    <property type="entry name" value="C-JID"/>
    <property type="match status" value="1"/>
</dbReference>
<feature type="domain" description="C-JID" evidence="3">
    <location>
        <begin position="159"/>
        <end position="282"/>
    </location>
</feature>
<protein>
    <recommendedName>
        <fullName evidence="3">C-JID domain-containing protein</fullName>
    </recommendedName>
</protein>
<organism evidence="4 5">
    <name type="scientific">Vitis vinifera</name>
    <name type="common">Grape</name>
    <dbReference type="NCBI Taxonomy" id="29760"/>
    <lineage>
        <taxon>Eukaryota</taxon>
        <taxon>Viridiplantae</taxon>
        <taxon>Streptophyta</taxon>
        <taxon>Embryophyta</taxon>
        <taxon>Tracheophyta</taxon>
        <taxon>Spermatophyta</taxon>
        <taxon>Magnoliopsida</taxon>
        <taxon>eudicotyledons</taxon>
        <taxon>Gunneridae</taxon>
        <taxon>Pentapetalae</taxon>
        <taxon>rosids</taxon>
        <taxon>Vitales</taxon>
        <taxon>Vitaceae</taxon>
        <taxon>Viteae</taxon>
        <taxon>Vitis</taxon>
    </lineage>
</organism>
<dbReference type="Proteomes" id="UP000288805">
    <property type="component" value="Unassembled WGS sequence"/>
</dbReference>
<evidence type="ECO:0000259" key="3">
    <source>
        <dbReference type="Pfam" id="PF20160"/>
    </source>
</evidence>
<dbReference type="InterPro" id="IPR045344">
    <property type="entry name" value="C-JID"/>
</dbReference>
<dbReference type="EMBL" id="QGNW01001503">
    <property type="protein sequence ID" value="RVW38689.1"/>
    <property type="molecule type" value="Genomic_DNA"/>
</dbReference>
<gene>
    <name evidence="4" type="ORF">CK203_077561</name>
</gene>
<dbReference type="SUPFAM" id="SSF52058">
    <property type="entry name" value="L domain-like"/>
    <property type="match status" value="1"/>
</dbReference>
<comment type="caution">
    <text evidence="4">The sequence shown here is derived from an EMBL/GenBank/DDBJ whole genome shotgun (WGS) entry which is preliminary data.</text>
</comment>
<evidence type="ECO:0000256" key="1">
    <source>
        <dbReference type="ARBA" id="ARBA00022614"/>
    </source>
</evidence>
<accession>A0A438DT73</accession>
<dbReference type="AlphaFoldDB" id="A0A438DT73"/>
<evidence type="ECO:0000313" key="4">
    <source>
        <dbReference type="EMBL" id="RVW38689.1"/>
    </source>
</evidence>
<dbReference type="InterPro" id="IPR032675">
    <property type="entry name" value="LRR_dom_sf"/>
</dbReference>
<dbReference type="PANTHER" id="PTHR47186">
    <property type="entry name" value="LEUCINE-RICH REPEAT-CONTAINING PROTEIN 57"/>
    <property type="match status" value="1"/>
</dbReference>
<reference evidence="4 5" key="1">
    <citation type="journal article" date="2018" name="PLoS Genet.">
        <title>Population sequencing reveals clonal diversity and ancestral inbreeding in the grapevine cultivar Chardonnay.</title>
        <authorList>
            <person name="Roach M.J."/>
            <person name="Johnson D.L."/>
            <person name="Bohlmann J."/>
            <person name="van Vuuren H.J."/>
            <person name="Jones S.J."/>
            <person name="Pretorius I.S."/>
            <person name="Schmidt S.A."/>
            <person name="Borneman A.R."/>
        </authorList>
    </citation>
    <scope>NUCLEOTIDE SEQUENCE [LARGE SCALE GENOMIC DNA]</scope>
    <source>
        <strain evidence="5">cv. Chardonnay</strain>
        <tissue evidence="4">Leaf</tissue>
    </source>
</reference>
<evidence type="ECO:0000313" key="5">
    <source>
        <dbReference type="Proteomes" id="UP000288805"/>
    </source>
</evidence>
<proteinExistence type="predicted"/>